<dbReference type="Proteomes" id="UP000268093">
    <property type="component" value="Unassembled WGS sequence"/>
</dbReference>
<dbReference type="OrthoDB" id="2564984at2759"/>
<evidence type="ECO:0000313" key="1">
    <source>
        <dbReference type="EMBL" id="RUO95667.1"/>
    </source>
</evidence>
<protein>
    <submittedName>
        <fullName evidence="1">Uncharacterized protein</fullName>
    </submittedName>
</protein>
<gene>
    <name evidence="1" type="ORF">BC936DRAFT_143475</name>
</gene>
<organism evidence="1 2">
    <name type="scientific">Jimgerdemannia flammicorona</name>
    <dbReference type="NCBI Taxonomy" id="994334"/>
    <lineage>
        <taxon>Eukaryota</taxon>
        <taxon>Fungi</taxon>
        <taxon>Fungi incertae sedis</taxon>
        <taxon>Mucoromycota</taxon>
        <taxon>Mucoromycotina</taxon>
        <taxon>Endogonomycetes</taxon>
        <taxon>Endogonales</taxon>
        <taxon>Endogonaceae</taxon>
        <taxon>Jimgerdemannia</taxon>
    </lineage>
</organism>
<evidence type="ECO:0000313" key="2">
    <source>
        <dbReference type="Proteomes" id="UP000268093"/>
    </source>
</evidence>
<comment type="caution">
    <text evidence="1">The sequence shown here is derived from an EMBL/GenBank/DDBJ whole genome shotgun (WGS) entry which is preliminary data.</text>
</comment>
<accession>A0A432ZYU8</accession>
<dbReference type="GO" id="GO:0048471">
    <property type="term" value="C:perinuclear region of cytoplasm"/>
    <property type="evidence" value="ECO:0007669"/>
    <property type="project" value="UniProtKB-SubCell"/>
</dbReference>
<proteinExistence type="predicted"/>
<sequence>MASHAQPHGYAAPPHQGYPPHPQHAQPGYAQHPPAVHVVVQDSCSDGGHHAIERDFDCCGIVLAILFFPIGILCCFMMSRNKCVKCGRQFG</sequence>
<reference evidence="1 2" key="1">
    <citation type="journal article" date="2018" name="New Phytol.">
        <title>Phylogenomics of Endogonaceae and evolution of mycorrhizas within Mucoromycota.</title>
        <authorList>
            <person name="Chang Y."/>
            <person name="Desiro A."/>
            <person name="Na H."/>
            <person name="Sandor L."/>
            <person name="Lipzen A."/>
            <person name="Clum A."/>
            <person name="Barry K."/>
            <person name="Grigoriev I.V."/>
            <person name="Martin F.M."/>
            <person name="Stajich J.E."/>
            <person name="Smith M.E."/>
            <person name="Bonito G."/>
            <person name="Spatafora J.W."/>
        </authorList>
    </citation>
    <scope>NUCLEOTIDE SEQUENCE [LARGE SCALE GENOMIC DNA]</scope>
    <source>
        <strain evidence="1 2">GMNB39</strain>
    </source>
</reference>
<dbReference type="PANTHER" id="PTHR13551:SF1">
    <property type="entry name" value="MEMBRANE PROTEIN BRI3"/>
    <property type="match status" value="1"/>
</dbReference>
<dbReference type="EMBL" id="RBNI01027033">
    <property type="protein sequence ID" value="RUO95667.1"/>
    <property type="molecule type" value="Genomic_DNA"/>
</dbReference>
<dbReference type="PANTHER" id="PTHR13551">
    <property type="entry name" value="BRAIN PROTEIN I3"/>
    <property type="match status" value="1"/>
</dbReference>
<dbReference type="Pfam" id="PF10164">
    <property type="entry name" value="BRI3"/>
    <property type="match status" value="1"/>
</dbReference>
<dbReference type="InterPro" id="IPR019317">
    <property type="entry name" value="BRI3"/>
</dbReference>
<keyword evidence="2" id="KW-1185">Reference proteome</keyword>
<name>A0A432ZYU8_9FUNG</name>